<evidence type="ECO:0000313" key="1">
    <source>
        <dbReference type="EMBL" id="UNO48484.1"/>
    </source>
</evidence>
<dbReference type="AlphaFoldDB" id="T0D3H4"/>
<dbReference type="Pfam" id="PF01244">
    <property type="entry name" value="Peptidase_M19"/>
    <property type="match status" value="1"/>
</dbReference>
<proteinExistence type="predicted"/>
<sequence>MRDQMTPVFDLHSDIPTDIARRRAQGEHNVFRTHHYPRLRASGVKAVVFVLWVEPEHRQRSAHRLIELLGALLADFHECCDCVELVKDQKSLQNVVAAGKVAVVLGVEGMTFVEQWWLQGTQYRDEEEALKEQFALSMGILRQVGLRHAILVWGEQNAIASGPGTFFDPAGCMGLTTFGRKVVERLAESKILIDVSHLDELSTEEVLDAAPGIVIASHSNARALCDHPRNLSDCHLREIGRRHGIVGLNSYAKFIDEDKADMDRFIDHLVYIANLIGIEHVAFGFDFMDYLPNIYGFPERTEGLWRVEDVPGLLNRLIVRGFSEQEITQVAYYNALRILG</sequence>
<protein>
    <submittedName>
        <fullName evidence="1">Membrane dipeptidase</fullName>
        <ecNumber evidence="1">3.4.13.-</ecNumber>
    </submittedName>
</protein>
<dbReference type="InterPro" id="IPR032466">
    <property type="entry name" value="Metal_Hydrolase"/>
</dbReference>
<evidence type="ECO:0000313" key="2">
    <source>
        <dbReference type="Proteomes" id="UP000829401"/>
    </source>
</evidence>
<dbReference type="Gene3D" id="3.20.20.140">
    <property type="entry name" value="Metal-dependent hydrolases"/>
    <property type="match status" value="1"/>
</dbReference>
<keyword evidence="1" id="KW-0378">Hydrolase</keyword>
<dbReference type="Proteomes" id="UP000829401">
    <property type="component" value="Chromosome"/>
</dbReference>
<reference evidence="2" key="1">
    <citation type="journal article" date="2022" name="G3 (Bethesda)">
        <title>Unveiling the complete genome sequence of Alicyclobacillus acidoterrestris DSM 3922T, a taint-producing strain.</title>
        <authorList>
            <person name="Leonardo I.C."/>
            <person name="Barreto Crespo M.T."/>
            <person name="Gaspar F.B."/>
        </authorList>
    </citation>
    <scope>NUCLEOTIDE SEQUENCE [LARGE SCALE GENOMIC DNA]</scope>
    <source>
        <strain evidence="2">DSM 3922</strain>
    </source>
</reference>
<dbReference type="KEGG" id="aaco:K1I37_17760"/>
<name>T0D3H4_ALIAG</name>
<accession>T0D3H4</accession>
<keyword evidence="1" id="KW-0645">Protease</keyword>
<dbReference type="eggNOG" id="COG2355">
    <property type="taxonomic scope" value="Bacteria"/>
</dbReference>
<dbReference type="PANTHER" id="PTHR10443">
    <property type="entry name" value="MICROSOMAL DIPEPTIDASE"/>
    <property type="match status" value="1"/>
</dbReference>
<dbReference type="GO" id="GO:0006508">
    <property type="term" value="P:proteolysis"/>
    <property type="evidence" value="ECO:0007669"/>
    <property type="project" value="InterPro"/>
</dbReference>
<dbReference type="GO" id="GO:0070573">
    <property type="term" value="F:metallodipeptidase activity"/>
    <property type="evidence" value="ECO:0007669"/>
    <property type="project" value="InterPro"/>
</dbReference>
<dbReference type="EC" id="3.4.13.-" evidence="1"/>
<dbReference type="RefSeq" id="WP_021296535.1">
    <property type="nucleotide sequence ID" value="NZ_AURB01000130.1"/>
</dbReference>
<accession>A0A9E6ZSP3</accession>
<keyword evidence="1" id="KW-0224">Dipeptidase</keyword>
<keyword evidence="2" id="KW-1185">Reference proteome</keyword>
<dbReference type="InterPro" id="IPR008257">
    <property type="entry name" value="Pept_M19"/>
</dbReference>
<dbReference type="SUPFAM" id="SSF51556">
    <property type="entry name" value="Metallo-dependent hydrolases"/>
    <property type="match status" value="1"/>
</dbReference>
<dbReference type="EMBL" id="CP080467">
    <property type="protein sequence ID" value="UNO48484.1"/>
    <property type="molecule type" value="Genomic_DNA"/>
</dbReference>
<dbReference type="PANTHER" id="PTHR10443:SF12">
    <property type="entry name" value="DIPEPTIDASE"/>
    <property type="match status" value="1"/>
</dbReference>
<gene>
    <name evidence="1" type="ORF">K1I37_17760</name>
</gene>
<dbReference type="PROSITE" id="PS51365">
    <property type="entry name" value="RENAL_DIPEPTIDASE_2"/>
    <property type="match status" value="1"/>
</dbReference>
<dbReference type="STRING" id="1356854.N007_07490"/>
<organism evidence="1 2">
    <name type="scientific">Alicyclobacillus acidoterrestris (strain ATCC 49025 / DSM 3922 / CIP 106132 / NCIMB 13137 / GD3B)</name>
    <dbReference type="NCBI Taxonomy" id="1356854"/>
    <lineage>
        <taxon>Bacteria</taxon>
        <taxon>Bacillati</taxon>
        <taxon>Bacillota</taxon>
        <taxon>Bacilli</taxon>
        <taxon>Bacillales</taxon>
        <taxon>Alicyclobacillaceae</taxon>
        <taxon>Alicyclobacillus</taxon>
    </lineage>
</organism>